<feature type="compositionally biased region" description="Basic residues" evidence="1">
    <location>
        <begin position="86"/>
        <end position="96"/>
    </location>
</feature>
<feature type="compositionally biased region" description="Basic and acidic residues" evidence="1">
    <location>
        <begin position="1"/>
        <end position="24"/>
    </location>
</feature>
<feature type="compositionally biased region" description="Basic and acidic residues" evidence="1">
    <location>
        <begin position="49"/>
        <end position="85"/>
    </location>
</feature>
<protein>
    <submittedName>
        <fullName evidence="2">Uncharacterized protein</fullName>
    </submittedName>
</protein>
<dbReference type="EMBL" id="JAKIXB020000002">
    <property type="protein sequence ID" value="KAL1611272.1"/>
    <property type="molecule type" value="Genomic_DNA"/>
</dbReference>
<name>A0ABR3S3Q4_9PLEO</name>
<keyword evidence="3" id="KW-1185">Reference proteome</keyword>
<evidence type="ECO:0000256" key="1">
    <source>
        <dbReference type="SAM" id="MobiDB-lite"/>
    </source>
</evidence>
<gene>
    <name evidence="2" type="ORF">SLS59_000913</name>
</gene>
<evidence type="ECO:0000313" key="2">
    <source>
        <dbReference type="EMBL" id="KAL1611272.1"/>
    </source>
</evidence>
<dbReference type="Proteomes" id="UP001521222">
    <property type="component" value="Unassembled WGS sequence"/>
</dbReference>
<sequence length="263" mass="30726">MQPENRSWEASRELDEEMDIHRPFNFDIESEAEASIHGSDDDDIDEVFEAERTRPTEKETEKTDGNKSKDGKGTKESTPEPEKSVYRRLPRNRKQNRPGIFGKVPRKFADFYNSRATLADFYDLTEIEMDELLLENEDISDIAQEYEEKYYSPRKKVAESQGKEAGVRDGDIVKDIDTLLAADKSGDKTYSCPSKAEQRDWEPKQWLLRSLWRYRQELERHKILTPAKKVSEKNAYLWAYLLLKTQEVLHRSPSKEGESTQHT</sequence>
<reference evidence="2 3" key="1">
    <citation type="submission" date="2024-02" db="EMBL/GenBank/DDBJ databases">
        <title>De novo assembly and annotation of 12 fungi associated with fruit tree decline syndrome in Ontario, Canada.</title>
        <authorList>
            <person name="Sulman M."/>
            <person name="Ellouze W."/>
            <person name="Ilyukhin E."/>
        </authorList>
    </citation>
    <scope>NUCLEOTIDE SEQUENCE [LARGE SCALE GENOMIC DNA]</scope>
    <source>
        <strain evidence="2 3">M97-236</strain>
    </source>
</reference>
<organism evidence="2 3">
    <name type="scientific">Nothophoma quercina</name>
    <dbReference type="NCBI Taxonomy" id="749835"/>
    <lineage>
        <taxon>Eukaryota</taxon>
        <taxon>Fungi</taxon>
        <taxon>Dikarya</taxon>
        <taxon>Ascomycota</taxon>
        <taxon>Pezizomycotina</taxon>
        <taxon>Dothideomycetes</taxon>
        <taxon>Pleosporomycetidae</taxon>
        <taxon>Pleosporales</taxon>
        <taxon>Pleosporineae</taxon>
        <taxon>Didymellaceae</taxon>
        <taxon>Nothophoma</taxon>
    </lineage>
</organism>
<feature type="region of interest" description="Disordered" evidence="1">
    <location>
        <begin position="1"/>
        <end position="101"/>
    </location>
</feature>
<accession>A0ABR3S3Q4</accession>
<evidence type="ECO:0000313" key="3">
    <source>
        <dbReference type="Proteomes" id="UP001521222"/>
    </source>
</evidence>
<comment type="caution">
    <text evidence="2">The sequence shown here is derived from an EMBL/GenBank/DDBJ whole genome shotgun (WGS) entry which is preliminary data.</text>
</comment>
<proteinExistence type="predicted"/>